<organism evidence="1 2">
    <name type="scientific">Paeniroseomonas aquatica</name>
    <dbReference type="NCBI Taxonomy" id="373043"/>
    <lineage>
        <taxon>Bacteria</taxon>
        <taxon>Pseudomonadati</taxon>
        <taxon>Pseudomonadota</taxon>
        <taxon>Alphaproteobacteria</taxon>
        <taxon>Acetobacterales</taxon>
        <taxon>Acetobacteraceae</taxon>
        <taxon>Paeniroseomonas</taxon>
    </lineage>
</organism>
<dbReference type="InterPro" id="IPR010344">
    <property type="entry name" value="YbjH"/>
</dbReference>
<dbReference type="EMBL" id="JAUFPN010000201">
    <property type="protein sequence ID" value="MDN3568042.1"/>
    <property type="molecule type" value="Genomic_DNA"/>
</dbReference>
<evidence type="ECO:0000313" key="1">
    <source>
        <dbReference type="EMBL" id="MDN3568042.1"/>
    </source>
</evidence>
<name>A0ABT8ADZ2_9PROT</name>
<proteinExistence type="predicted"/>
<dbReference type="RefSeq" id="WP_290320139.1">
    <property type="nucleotide sequence ID" value="NZ_JAUFPN010000201.1"/>
</dbReference>
<gene>
    <name evidence="1" type="ORF">QWZ14_26985</name>
</gene>
<protein>
    <submittedName>
        <fullName evidence="1">YjbH domain-containing protein</fullName>
    </submittedName>
</protein>
<comment type="caution">
    <text evidence="1">The sequence shown here is derived from an EMBL/GenBank/DDBJ whole genome shotgun (WGS) entry which is preliminary data.</text>
</comment>
<sequence length="714" mass="75961">MAAAGNRRRATIRRIASRPGRPRGWTAGALGLAMLAAGPGAAQEVAATAGDFGGVGLIEMRNARFRPDGTLEAGAAFRRQRQFWFLGFQALPFLETTFRLTDRLDATAGRGATTDRAFDVKARLWEESAWRPALAMGAQDVIGTGLYAGEYLVASKRLWDLDLTLGLGWGRLGTGADLGNPLGALSGRYRARPRTVGVGGRPGLGSLFRGRDAAIFGGLEWSVPPALALGLEGLRAKLEWSGDALRDERGGYPTRITGLRGEAATRLNVGLQWQPNPWLDAGVHFVHGTDLLLRLSLRLDSAQPPAMPRPPPPALPARPEAAAEDTVPALPAALRRAGFRPLEVTVAGAEARVAVAGGRQPTLAQVAGRVARAVQPLLPAEVERIAVEWHRAGLPVARLVLLRGAMEAAAQGAGSAEEILASAALSPAEPLAGFRPDLGWALEPRIALQLGDPRVGVRWQASGAAGLRLGLGEGYALAGSLAQAVAGNLDKGLPSDSVLPRVRSDLGRYAREGRTAIPTLYAERLWSPADDWFARLSAGLLEPMFGGIAGEVLWRPQQRPLALGLDLAWVVQRDYRQGLGALGYSVATGHASVYADLPIWNLGAVLRAGRYLAGDWGGTLEVSRRFDSGIEIGGFATLTTTPFRRFGEGSFDKGIFLRFPLQLLGPETASRATALIRPVVRDGGQRLALDNPLFEVTREGRAAALGRDYLGLLR</sequence>
<reference evidence="2" key="1">
    <citation type="journal article" date="2019" name="Int. J. Syst. Evol. Microbiol.">
        <title>The Global Catalogue of Microorganisms (GCM) 10K type strain sequencing project: providing services to taxonomists for standard genome sequencing and annotation.</title>
        <authorList>
            <consortium name="The Broad Institute Genomics Platform"/>
            <consortium name="The Broad Institute Genome Sequencing Center for Infectious Disease"/>
            <person name="Wu L."/>
            <person name="Ma J."/>
        </authorList>
    </citation>
    <scope>NUCLEOTIDE SEQUENCE [LARGE SCALE GENOMIC DNA]</scope>
    <source>
        <strain evidence="2">CECT 7131</strain>
    </source>
</reference>
<evidence type="ECO:0000313" key="2">
    <source>
        <dbReference type="Proteomes" id="UP001529369"/>
    </source>
</evidence>
<dbReference type="Pfam" id="PF06082">
    <property type="entry name" value="YjbH"/>
    <property type="match status" value="1"/>
</dbReference>
<keyword evidence="2" id="KW-1185">Reference proteome</keyword>
<accession>A0ABT8ADZ2</accession>
<dbReference type="Proteomes" id="UP001529369">
    <property type="component" value="Unassembled WGS sequence"/>
</dbReference>